<dbReference type="InterPro" id="IPR025659">
    <property type="entry name" value="Tubby-like_C"/>
</dbReference>
<evidence type="ECO:0000313" key="6">
    <source>
        <dbReference type="Proteomes" id="UP000274922"/>
    </source>
</evidence>
<evidence type="ECO:0000256" key="1">
    <source>
        <dbReference type="ARBA" id="ARBA00007129"/>
    </source>
</evidence>
<dbReference type="STRING" id="1555241.A0A4P9WVL3"/>
<evidence type="ECO:0000313" key="3">
    <source>
        <dbReference type="EMBL" id="RKO97354.1"/>
    </source>
</evidence>
<feature type="non-terminal residue" evidence="3">
    <location>
        <position position="1"/>
    </location>
</feature>
<dbReference type="Pfam" id="PF01167">
    <property type="entry name" value="Tub"/>
    <property type="match status" value="1"/>
</dbReference>
<dbReference type="PANTHER" id="PTHR16517:SF7">
    <property type="entry name" value="PROTEIN KING TUBBY"/>
    <property type="match status" value="1"/>
</dbReference>
<organism evidence="3 5">
    <name type="scientific">Caulochytrium protostelioides</name>
    <dbReference type="NCBI Taxonomy" id="1555241"/>
    <lineage>
        <taxon>Eukaryota</taxon>
        <taxon>Fungi</taxon>
        <taxon>Fungi incertae sedis</taxon>
        <taxon>Chytridiomycota</taxon>
        <taxon>Chytridiomycota incertae sedis</taxon>
        <taxon>Chytridiomycetes</taxon>
        <taxon>Caulochytriales</taxon>
        <taxon>Caulochytriaceae</taxon>
        <taxon>Caulochytrium</taxon>
    </lineage>
</organism>
<dbReference type="EMBL" id="ML014168">
    <property type="protein sequence ID" value="RKP01539.1"/>
    <property type="molecule type" value="Genomic_DNA"/>
</dbReference>
<dbReference type="OrthoDB" id="8775810at2759"/>
<dbReference type="PRINTS" id="PR01573">
    <property type="entry name" value="SUPERTUBBY"/>
</dbReference>
<reference evidence="5 6" key="1">
    <citation type="journal article" date="2018" name="Nat. Microbiol.">
        <title>Leveraging single-cell genomics to expand the fungal tree of life.</title>
        <authorList>
            <person name="Ahrendt S.R."/>
            <person name="Quandt C.A."/>
            <person name="Ciobanu D."/>
            <person name="Clum A."/>
            <person name="Salamov A."/>
            <person name="Andreopoulos B."/>
            <person name="Cheng J.F."/>
            <person name="Woyke T."/>
            <person name="Pelin A."/>
            <person name="Henrissat B."/>
            <person name="Reynolds N.K."/>
            <person name="Benny G.L."/>
            <person name="Smith M.E."/>
            <person name="James T.Y."/>
            <person name="Grigoriev I.V."/>
        </authorList>
    </citation>
    <scope>NUCLEOTIDE SEQUENCE [LARGE SCALE GENOMIC DNA]</scope>
    <source>
        <strain evidence="5 6">ATCC 52028</strain>
    </source>
</reference>
<feature type="non-terminal residue" evidence="3">
    <location>
        <position position="84"/>
    </location>
</feature>
<dbReference type="Gene3D" id="3.20.90.10">
    <property type="entry name" value="Tubby Protein, Chain A"/>
    <property type="match status" value="1"/>
</dbReference>
<comment type="similarity">
    <text evidence="1">Belongs to the TUB family.</text>
</comment>
<reference evidence="3" key="3">
    <citation type="submission" date="2018-08" db="EMBL/GenBank/DDBJ databases">
        <title>Leveraging single-cell genomics to expand the Fungal Tree of Life.</title>
        <authorList>
            <consortium name="DOE Joint Genome Institute"/>
            <person name="Ahrendt S.R."/>
            <person name="Quandt C.A."/>
            <person name="Ciobanu D."/>
            <person name="Clum A."/>
            <person name="Salamov A."/>
            <person name="Andreopoulos B."/>
            <person name="Cheng J.-F."/>
            <person name="Woyke T."/>
            <person name="Pelin A."/>
            <person name="Henrissat B."/>
            <person name="Reynolds N."/>
            <person name="Benny G.L."/>
            <person name="Smith M.E."/>
            <person name="James T.Y."/>
            <person name="Grigoriev I.V."/>
        </authorList>
    </citation>
    <scope>NUCLEOTIDE SEQUENCE</scope>
    <source>
        <strain evidence="3">ATCC 52028</strain>
    </source>
</reference>
<accession>A0A4P9WVL3</accession>
<dbReference type="InterPro" id="IPR000007">
    <property type="entry name" value="Tubby_C"/>
</dbReference>
<name>A0A4P9WVL3_9FUNG</name>
<evidence type="ECO:0000313" key="5">
    <source>
        <dbReference type="Proteomes" id="UP000268535"/>
    </source>
</evidence>
<dbReference type="GO" id="GO:0005929">
    <property type="term" value="C:cilium"/>
    <property type="evidence" value="ECO:0007669"/>
    <property type="project" value="TreeGrafter"/>
</dbReference>
<protein>
    <recommendedName>
        <fullName evidence="2">Tubby C-terminal domain-containing protein</fullName>
    </recommendedName>
</protein>
<dbReference type="GO" id="GO:0061512">
    <property type="term" value="P:protein localization to cilium"/>
    <property type="evidence" value="ECO:0007669"/>
    <property type="project" value="TreeGrafter"/>
</dbReference>
<evidence type="ECO:0000259" key="2">
    <source>
        <dbReference type="Pfam" id="PF01167"/>
    </source>
</evidence>
<sequence length="84" mass="9576">LVLHNKSPQWSQETESFVLNFHGRVAMASVKNFQIVHDMDLEYIALQFGRLSGDVFTMDVRFPFSILRAVGIALCSFEPKLVCE</sequence>
<dbReference type="PANTHER" id="PTHR16517">
    <property type="entry name" value="TUBBY-RELATED"/>
    <property type="match status" value="1"/>
</dbReference>
<dbReference type="Proteomes" id="UP000268535">
    <property type="component" value="Unassembled WGS sequence"/>
</dbReference>
<dbReference type="AlphaFoldDB" id="A0A4P9WVL3"/>
<reference evidence="4" key="2">
    <citation type="submission" date="2018-04" db="EMBL/GenBank/DDBJ databases">
        <title>Leveraging single-cell genomics to expand the Fungal Tree of Life.</title>
        <authorList>
            <consortium name="DOE Joint Genome Institute"/>
            <person name="Ahrendt S.R."/>
            <person name="Quandt C.A."/>
            <person name="Ciobanu D."/>
            <person name="Clum A."/>
            <person name="Salamov A."/>
            <person name="Andreopoulos B."/>
            <person name="Cheng J.-F."/>
            <person name="Woyke T."/>
            <person name="Pelin A."/>
            <person name="Henrissat B."/>
            <person name="Benny G.L."/>
            <person name="Smith M.E."/>
            <person name="James T.Y."/>
            <person name="Grigoriev I.V."/>
        </authorList>
    </citation>
    <scope>NUCLEOTIDE SEQUENCE</scope>
    <source>
        <strain evidence="4">ATCC 52028</strain>
    </source>
</reference>
<dbReference type="EMBL" id="ML009300">
    <property type="protein sequence ID" value="RKO97354.1"/>
    <property type="molecule type" value="Genomic_DNA"/>
</dbReference>
<proteinExistence type="inferred from homology"/>
<gene>
    <name evidence="3" type="ORF">CAUPRSCDRAFT_3150</name>
    <name evidence="4" type="ORF">CXG81DRAFT_2726</name>
</gene>
<dbReference type="Proteomes" id="UP000274922">
    <property type="component" value="Unassembled WGS sequence"/>
</dbReference>
<dbReference type="SUPFAM" id="SSF54518">
    <property type="entry name" value="Tubby C-terminal domain-like"/>
    <property type="match status" value="1"/>
</dbReference>
<keyword evidence="6" id="KW-1185">Reference proteome</keyword>
<feature type="domain" description="Tubby C-terminal" evidence="2">
    <location>
        <begin position="1"/>
        <end position="78"/>
    </location>
</feature>
<evidence type="ECO:0000313" key="4">
    <source>
        <dbReference type="EMBL" id="RKP01539.1"/>
    </source>
</evidence>